<dbReference type="EMBL" id="BAAAOF010000003">
    <property type="protein sequence ID" value="GAA1926182.1"/>
    <property type="molecule type" value="Genomic_DNA"/>
</dbReference>
<feature type="transmembrane region" description="Helical" evidence="1">
    <location>
        <begin position="62"/>
        <end position="85"/>
    </location>
</feature>
<gene>
    <name evidence="3" type="ORF">GCM10009775_17980</name>
</gene>
<accession>A0ABP5AZR7</accession>
<comment type="caution">
    <text evidence="3">The sequence shown here is derived from an EMBL/GenBank/DDBJ whole genome shotgun (WGS) entry which is preliminary data.</text>
</comment>
<keyword evidence="1" id="KW-1133">Transmembrane helix</keyword>
<name>A0ABP5AZR7_9MICO</name>
<evidence type="ECO:0000313" key="3">
    <source>
        <dbReference type="EMBL" id="GAA1926182.1"/>
    </source>
</evidence>
<keyword evidence="1" id="KW-0812">Transmembrane</keyword>
<dbReference type="InterPro" id="IPR025403">
    <property type="entry name" value="TgpA-like_C"/>
</dbReference>
<protein>
    <submittedName>
        <fullName evidence="3">DUF4129 domain-containing protein</fullName>
    </submittedName>
</protein>
<dbReference type="Proteomes" id="UP001501343">
    <property type="component" value="Unassembled WGS sequence"/>
</dbReference>
<dbReference type="Pfam" id="PF13559">
    <property type="entry name" value="DUF4129"/>
    <property type="match status" value="1"/>
</dbReference>
<organism evidence="3 4">
    <name type="scientific">Microbacterium aoyamense</name>
    <dbReference type="NCBI Taxonomy" id="344166"/>
    <lineage>
        <taxon>Bacteria</taxon>
        <taxon>Bacillati</taxon>
        <taxon>Actinomycetota</taxon>
        <taxon>Actinomycetes</taxon>
        <taxon>Micrococcales</taxon>
        <taxon>Microbacteriaceae</taxon>
        <taxon>Microbacterium</taxon>
    </lineage>
</organism>
<evidence type="ECO:0000256" key="1">
    <source>
        <dbReference type="SAM" id="Phobius"/>
    </source>
</evidence>
<dbReference type="RefSeq" id="WP_248150518.1">
    <property type="nucleotide sequence ID" value="NZ_BAAAOF010000003.1"/>
</dbReference>
<proteinExistence type="predicted"/>
<feature type="domain" description="Protein-glutamine gamma-glutamyltransferase-like C-terminal" evidence="2">
    <location>
        <begin position="133"/>
        <end position="199"/>
    </location>
</feature>
<reference evidence="4" key="1">
    <citation type="journal article" date="2019" name="Int. J. Syst. Evol. Microbiol.">
        <title>The Global Catalogue of Microorganisms (GCM) 10K type strain sequencing project: providing services to taxonomists for standard genome sequencing and annotation.</title>
        <authorList>
            <consortium name="The Broad Institute Genomics Platform"/>
            <consortium name="The Broad Institute Genome Sequencing Center for Infectious Disease"/>
            <person name="Wu L."/>
            <person name="Ma J."/>
        </authorList>
    </citation>
    <scope>NUCLEOTIDE SEQUENCE [LARGE SCALE GENOMIC DNA]</scope>
    <source>
        <strain evidence="4">JCM 14900</strain>
    </source>
</reference>
<keyword evidence="1" id="KW-0472">Membrane</keyword>
<keyword evidence="4" id="KW-1185">Reference proteome</keyword>
<sequence length="218" mass="23344">MGVIPLAATPLIPDGDDARRWAEQELSDPAYRITEPTFFDQAARAVWDFVRGLFGAEVSQDWGTLLAIVGAIAVVVLIVVAFLIWGRPRSTRRAPAPHAALFGDADERTAEELRRAAASHADRGEWADAVVLRFRALARGLAERGIVDTPPGATVHAFARAAAGAFPPHTDDLESAAQAFDDVRYLRRPGTAALYARVASVDDAIAADRPLVTEGVPA</sequence>
<evidence type="ECO:0000259" key="2">
    <source>
        <dbReference type="Pfam" id="PF13559"/>
    </source>
</evidence>
<evidence type="ECO:0000313" key="4">
    <source>
        <dbReference type="Proteomes" id="UP001501343"/>
    </source>
</evidence>